<sequence length="286" mass="31947">MSRPMSCGMKIQEFIPDAGTTTSMRFVACSMALVAHSTKVVPCATIVKCPWGNVVEYPNFVQAVVVFQRRRLLLPGLSYDMYYLGERVYEWELGPDQRRVPYDVLYYMLSTRFIQLEQDITVARRGSAATNYLATFILGAYAIFVRTQLLRDKHVRGGFDSRAPDKAVIVDKPEHGPGASFSFILDHIGQIAQGMLETHLVSPYQMSPPSCTYVSQLYEAARLKLALARLSSKHISRASMAPPASRGWGIQRCGHAGRGARRWPIIVKETEESGSEDLEEATSNMS</sequence>
<dbReference type="Proteomes" id="UP000027138">
    <property type="component" value="Unassembled WGS sequence"/>
</dbReference>
<reference evidence="1 2" key="1">
    <citation type="journal article" date="2014" name="PLoS ONE">
        <title>Global Analysis of Gene Expression Profiles in Physic Nut (Jatropha curcas L.) Seedlings Exposed to Salt Stress.</title>
        <authorList>
            <person name="Zhang L."/>
            <person name="Zhang C."/>
            <person name="Wu P."/>
            <person name="Chen Y."/>
            <person name="Li M."/>
            <person name="Jiang H."/>
            <person name="Wu G."/>
        </authorList>
    </citation>
    <scope>NUCLEOTIDE SEQUENCE [LARGE SCALE GENOMIC DNA]</scope>
    <source>
        <strain evidence="2">cv. GZQX0401</strain>
        <tissue evidence="1">Young leaves</tissue>
    </source>
</reference>
<gene>
    <name evidence="1" type="ORF">JCGZ_18210</name>
</gene>
<dbReference type="AlphaFoldDB" id="A0A067K564"/>
<name>A0A067K564_JATCU</name>
<evidence type="ECO:0000313" key="1">
    <source>
        <dbReference type="EMBL" id="KDP30173.1"/>
    </source>
</evidence>
<evidence type="ECO:0000313" key="2">
    <source>
        <dbReference type="Proteomes" id="UP000027138"/>
    </source>
</evidence>
<protein>
    <submittedName>
        <fullName evidence="1">Uncharacterized protein</fullName>
    </submittedName>
</protein>
<organism evidence="1 2">
    <name type="scientific">Jatropha curcas</name>
    <name type="common">Barbados nut</name>
    <dbReference type="NCBI Taxonomy" id="180498"/>
    <lineage>
        <taxon>Eukaryota</taxon>
        <taxon>Viridiplantae</taxon>
        <taxon>Streptophyta</taxon>
        <taxon>Embryophyta</taxon>
        <taxon>Tracheophyta</taxon>
        <taxon>Spermatophyta</taxon>
        <taxon>Magnoliopsida</taxon>
        <taxon>eudicotyledons</taxon>
        <taxon>Gunneridae</taxon>
        <taxon>Pentapetalae</taxon>
        <taxon>rosids</taxon>
        <taxon>fabids</taxon>
        <taxon>Malpighiales</taxon>
        <taxon>Euphorbiaceae</taxon>
        <taxon>Crotonoideae</taxon>
        <taxon>Jatropheae</taxon>
        <taxon>Jatropha</taxon>
    </lineage>
</organism>
<dbReference type="EMBL" id="KK914700">
    <property type="protein sequence ID" value="KDP30173.1"/>
    <property type="molecule type" value="Genomic_DNA"/>
</dbReference>
<keyword evidence="2" id="KW-1185">Reference proteome</keyword>
<proteinExistence type="predicted"/>
<accession>A0A067K564</accession>